<dbReference type="AlphaFoldDB" id="A0AAV4QAH0"/>
<evidence type="ECO:0000313" key="2">
    <source>
        <dbReference type="Proteomes" id="UP001054945"/>
    </source>
</evidence>
<accession>A0AAV4QAH0</accession>
<keyword evidence="2" id="KW-1185">Reference proteome</keyword>
<comment type="caution">
    <text evidence="1">The sequence shown here is derived from an EMBL/GenBank/DDBJ whole genome shotgun (WGS) entry which is preliminary data.</text>
</comment>
<evidence type="ECO:0000313" key="1">
    <source>
        <dbReference type="EMBL" id="GIY05066.1"/>
    </source>
</evidence>
<sequence length="117" mass="13590">MTSRDIFEMYMTRRDILEALRRDIFRGVQTSRDIFEAYMTSRDEYVSEIIKSINAIIYYSFIYQTNGLSNFTISVSNTRKIPFSNSRITVCVTVCKCSIKVAMNPYLEISPPSSKHC</sequence>
<reference evidence="1 2" key="1">
    <citation type="submission" date="2021-06" db="EMBL/GenBank/DDBJ databases">
        <title>Caerostris extrusa draft genome.</title>
        <authorList>
            <person name="Kono N."/>
            <person name="Arakawa K."/>
        </authorList>
    </citation>
    <scope>NUCLEOTIDE SEQUENCE [LARGE SCALE GENOMIC DNA]</scope>
</reference>
<name>A0AAV4QAH0_CAEEX</name>
<dbReference type="EMBL" id="BPLR01005797">
    <property type="protein sequence ID" value="GIY05066.1"/>
    <property type="molecule type" value="Genomic_DNA"/>
</dbReference>
<protein>
    <submittedName>
        <fullName evidence="1">Uncharacterized protein</fullName>
    </submittedName>
</protein>
<organism evidence="1 2">
    <name type="scientific">Caerostris extrusa</name>
    <name type="common">Bark spider</name>
    <name type="synonym">Caerostris bankana</name>
    <dbReference type="NCBI Taxonomy" id="172846"/>
    <lineage>
        <taxon>Eukaryota</taxon>
        <taxon>Metazoa</taxon>
        <taxon>Ecdysozoa</taxon>
        <taxon>Arthropoda</taxon>
        <taxon>Chelicerata</taxon>
        <taxon>Arachnida</taxon>
        <taxon>Araneae</taxon>
        <taxon>Araneomorphae</taxon>
        <taxon>Entelegynae</taxon>
        <taxon>Araneoidea</taxon>
        <taxon>Araneidae</taxon>
        <taxon>Caerostris</taxon>
    </lineage>
</organism>
<gene>
    <name evidence="1" type="ORF">CEXT_328101</name>
</gene>
<dbReference type="Proteomes" id="UP001054945">
    <property type="component" value="Unassembled WGS sequence"/>
</dbReference>
<proteinExistence type="predicted"/>